<dbReference type="EMBL" id="GACK01004442">
    <property type="protein sequence ID" value="JAA60592.1"/>
    <property type="molecule type" value="mRNA"/>
</dbReference>
<name>L7M9S4_RHIPC</name>
<evidence type="ECO:0000313" key="1">
    <source>
        <dbReference type="EMBL" id="JAA60592.1"/>
    </source>
</evidence>
<reference evidence="1" key="1">
    <citation type="submission" date="2012-11" db="EMBL/GenBank/DDBJ databases">
        <authorList>
            <person name="Lucero-Rivera Y.E."/>
            <person name="Tovar-Ramirez D."/>
        </authorList>
    </citation>
    <scope>NUCLEOTIDE SEQUENCE</scope>
    <source>
        <tissue evidence="1">Salivary gland</tissue>
    </source>
</reference>
<dbReference type="AlphaFoldDB" id="L7M9S4"/>
<organism evidence="1">
    <name type="scientific">Rhipicephalus pulchellus</name>
    <name type="common">Yellow backed tick</name>
    <name type="synonym">Dermacentor pulchellus</name>
    <dbReference type="NCBI Taxonomy" id="72859"/>
    <lineage>
        <taxon>Eukaryota</taxon>
        <taxon>Metazoa</taxon>
        <taxon>Ecdysozoa</taxon>
        <taxon>Arthropoda</taxon>
        <taxon>Chelicerata</taxon>
        <taxon>Arachnida</taxon>
        <taxon>Acari</taxon>
        <taxon>Parasitiformes</taxon>
        <taxon>Ixodida</taxon>
        <taxon>Ixodoidea</taxon>
        <taxon>Ixodidae</taxon>
        <taxon>Rhipicephalinae</taxon>
        <taxon>Rhipicephalus</taxon>
        <taxon>Rhipicephalus</taxon>
    </lineage>
</organism>
<reference evidence="1" key="2">
    <citation type="journal article" date="2015" name="J. Proteomics">
        <title>Sexual differences in the sialomes of the zebra tick, Rhipicephalus pulchellus.</title>
        <authorList>
            <person name="Tan A.W."/>
            <person name="Francischetti I.M."/>
            <person name="Slovak M."/>
            <person name="Kini R.M."/>
            <person name="Ribeiro J.M."/>
        </authorList>
    </citation>
    <scope>NUCLEOTIDE SEQUENCE</scope>
    <source>
        <tissue evidence="1">Salivary gland</tissue>
    </source>
</reference>
<accession>L7M9S4</accession>
<protein>
    <submittedName>
        <fullName evidence="1">Putative secreted peptide</fullName>
    </submittedName>
</protein>
<sequence length="231" mass="26719">MDLFATKFIDWMLLVFLVILRSNYGAFYVSTSTDQSPNFLKVLNTSRPLFLLLWAPKVSTNENCKGYDCMKQTETCEHMRRQNMDRYEYNHTVSKYKEKTWLNDTLMGRFYLGEPPVIMNVYNISGPIPVPFVHSYCMKLIYSEPQTHNCSVVIIAEDPSLKCDETKAEVHKSSKCAIYARGRLPQGVYAPPECQKAFNNCTHSKVIYMPYSPRCAAQVPDENGESYRYSY</sequence>
<proteinExistence type="evidence at transcript level"/>